<evidence type="ECO:0000256" key="1">
    <source>
        <dbReference type="ARBA" id="ARBA00004479"/>
    </source>
</evidence>
<dbReference type="InterPro" id="IPR008271">
    <property type="entry name" value="Ser/Thr_kinase_AS"/>
</dbReference>
<keyword evidence="13" id="KW-1015">Disulfide bond</keyword>
<evidence type="ECO:0000256" key="8">
    <source>
        <dbReference type="ARBA" id="ARBA00022741"/>
    </source>
</evidence>
<keyword evidence="10 18" id="KW-0067">ATP-binding</keyword>
<accession>A0A6N2MJ72</accession>
<dbReference type="PROSITE" id="PS50011">
    <property type="entry name" value="PROTEIN_KINASE_DOM"/>
    <property type="match status" value="1"/>
</dbReference>
<dbReference type="SMART" id="SM00108">
    <property type="entry name" value="B_lectin"/>
    <property type="match status" value="1"/>
</dbReference>
<evidence type="ECO:0000256" key="14">
    <source>
        <dbReference type="ARBA" id="ARBA00023170"/>
    </source>
</evidence>
<feature type="compositionally biased region" description="Acidic residues" evidence="19">
    <location>
        <begin position="858"/>
        <end position="867"/>
    </location>
</feature>
<feature type="region of interest" description="Disordered" evidence="19">
    <location>
        <begin position="858"/>
        <end position="882"/>
    </location>
</feature>
<feature type="domain" description="Bulb-type lectin" evidence="22">
    <location>
        <begin position="56"/>
        <end position="181"/>
    </location>
</feature>
<evidence type="ECO:0000256" key="13">
    <source>
        <dbReference type="ARBA" id="ARBA00023157"/>
    </source>
</evidence>
<dbReference type="PROSITE" id="PS00108">
    <property type="entry name" value="PROTEIN_KINASE_ST"/>
    <property type="match status" value="1"/>
</dbReference>
<dbReference type="InterPro" id="IPR000858">
    <property type="entry name" value="S_locus_glycoprot_dom"/>
</dbReference>
<feature type="transmembrane region" description="Helical" evidence="20">
    <location>
        <begin position="1002"/>
        <end position="1024"/>
    </location>
</feature>
<gene>
    <name evidence="24" type="ORF">SVIM_LOCUS312535</name>
</gene>
<keyword evidence="9" id="KW-0418">Kinase</keyword>
<dbReference type="InterPro" id="IPR003609">
    <property type="entry name" value="Pan_app"/>
</dbReference>
<evidence type="ECO:0000259" key="22">
    <source>
        <dbReference type="PROSITE" id="PS50927"/>
    </source>
</evidence>
<evidence type="ECO:0000256" key="19">
    <source>
        <dbReference type="SAM" id="MobiDB-lite"/>
    </source>
</evidence>
<keyword evidence="15" id="KW-0325">Glycoprotein</keyword>
<keyword evidence="8 18" id="KW-0547">Nucleotide-binding</keyword>
<keyword evidence="7" id="KW-0732">Signal</keyword>
<dbReference type="CDD" id="cd00053">
    <property type="entry name" value="EGF"/>
    <property type="match status" value="1"/>
</dbReference>
<evidence type="ECO:0000256" key="16">
    <source>
        <dbReference type="ARBA" id="ARBA00047899"/>
    </source>
</evidence>
<evidence type="ECO:0000259" key="21">
    <source>
        <dbReference type="PROSITE" id="PS50011"/>
    </source>
</evidence>
<dbReference type="GO" id="GO:0016020">
    <property type="term" value="C:membrane"/>
    <property type="evidence" value="ECO:0007669"/>
    <property type="project" value="UniProtKB-SubCell"/>
</dbReference>
<dbReference type="InterPro" id="IPR036426">
    <property type="entry name" value="Bulb-type_lectin_dom_sf"/>
</dbReference>
<dbReference type="Gene3D" id="1.10.510.10">
    <property type="entry name" value="Transferase(Phosphotransferase) domain 1"/>
    <property type="match status" value="1"/>
</dbReference>
<evidence type="ECO:0000256" key="15">
    <source>
        <dbReference type="ARBA" id="ARBA00023180"/>
    </source>
</evidence>
<feature type="domain" description="Apple" evidence="23">
    <location>
        <begin position="321"/>
        <end position="406"/>
    </location>
</feature>
<proteinExistence type="predicted"/>
<comment type="catalytic activity">
    <reaction evidence="17">
        <text>L-seryl-[protein] + ATP = O-phospho-L-seryl-[protein] + ADP + H(+)</text>
        <dbReference type="Rhea" id="RHEA:17989"/>
        <dbReference type="Rhea" id="RHEA-COMP:9863"/>
        <dbReference type="Rhea" id="RHEA-COMP:11604"/>
        <dbReference type="ChEBI" id="CHEBI:15378"/>
        <dbReference type="ChEBI" id="CHEBI:29999"/>
        <dbReference type="ChEBI" id="CHEBI:30616"/>
        <dbReference type="ChEBI" id="CHEBI:83421"/>
        <dbReference type="ChEBI" id="CHEBI:456216"/>
        <dbReference type="EC" id="2.7.11.1"/>
    </reaction>
</comment>
<evidence type="ECO:0000256" key="20">
    <source>
        <dbReference type="SAM" id="Phobius"/>
    </source>
</evidence>
<dbReference type="SUPFAM" id="SSF51110">
    <property type="entry name" value="alpha-D-mannose-specific plant lectins"/>
    <property type="match status" value="1"/>
</dbReference>
<keyword evidence="3" id="KW-0723">Serine/threonine-protein kinase</keyword>
<dbReference type="PROSITE" id="PS00107">
    <property type="entry name" value="PROTEIN_KINASE_ATP"/>
    <property type="match status" value="1"/>
</dbReference>
<feature type="transmembrane region" description="Helical" evidence="20">
    <location>
        <begin position="1236"/>
        <end position="1256"/>
    </location>
</feature>
<dbReference type="Pfam" id="PF00069">
    <property type="entry name" value="Pkinase"/>
    <property type="match status" value="1"/>
</dbReference>
<evidence type="ECO:0000256" key="4">
    <source>
        <dbReference type="ARBA" id="ARBA00022536"/>
    </source>
</evidence>
<dbReference type="SMART" id="SM00220">
    <property type="entry name" value="S_TKc"/>
    <property type="match status" value="1"/>
</dbReference>
<dbReference type="InterPro" id="IPR000742">
    <property type="entry name" value="EGF"/>
</dbReference>
<evidence type="ECO:0000313" key="24">
    <source>
        <dbReference type="EMBL" id="VFU48077.1"/>
    </source>
</evidence>
<keyword evidence="12 20" id="KW-0472">Membrane</keyword>
<dbReference type="Gene3D" id="3.30.200.20">
    <property type="entry name" value="Phosphorylase Kinase, domain 1"/>
    <property type="match status" value="1"/>
</dbReference>
<evidence type="ECO:0000259" key="23">
    <source>
        <dbReference type="PROSITE" id="PS50948"/>
    </source>
</evidence>
<organism evidence="24">
    <name type="scientific">Salix viminalis</name>
    <name type="common">Common osier</name>
    <name type="synonym">Basket willow</name>
    <dbReference type="NCBI Taxonomy" id="40686"/>
    <lineage>
        <taxon>Eukaryota</taxon>
        <taxon>Viridiplantae</taxon>
        <taxon>Streptophyta</taxon>
        <taxon>Embryophyta</taxon>
        <taxon>Tracheophyta</taxon>
        <taxon>Spermatophyta</taxon>
        <taxon>Magnoliopsida</taxon>
        <taxon>eudicotyledons</taxon>
        <taxon>Gunneridae</taxon>
        <taxon>Pentapetalae</taxon>
        <taxon>rosids</taxon>
        <taxon>fabids</taxon>
        <taxon>Malpighiales</taxon>
        <taxon>Salicaceae</taxon>
        <taxon>Saliceae</taxon>
        <taxon>Salix</taxon>
    </lineage>
</organism>
<evidence type="ECO:0000256" key="18">
    <source>
        <dbReference type="PROSITE-ProRule" id="PRU10141"/>
    </source>
</evidence>
<feature type="binding site" evidence="18">
    <location>
        <position position="532"/>
    </location>
    <ligand>
        <name>ATP</name>
        <dbReference type="ChEBI" id="CHEBI:30616"/>
    </ligand>
</feature>
<dbReference type="EMBL" id="CAADRP010001685">
    <property type="protein sequence ID" value="VFU48077.1"/>
    <property type="molecule type" value="Genomic_DNA"/>
</dbReference>
<dbReference type="GO" id="GO:0004674">
    <property type="term" value="F:protein serine/threonine kinase activity"/>
    <property type="evidence" value="ECO:0007669"/>
    <property type="project" value="UniProtKB-KW"/>
</dbReference>
<evidence type="ECO:0000256" key="11">
    <source>
        <dbReference type="ARBA" id="ARBA00022989"/>
    </source>
</evidence>
<feature type="transmembrane region" description="Helical" evidence="20">
    <location>
        <begin position="446"/>
        <end position="468"/>
    </location>
</feature>
<dbReference type="PROSITE" id="PS50927">
    <property type="entry name" value="BULB_LECTIN"/>
    <property type="match status" value="1"/>
</dbReference>
<dbReference type="SUPFAM" id="SSF56112">
    <property type="entry name" value="Protein kinase-like (PK-like)"/>
    <property type="match status" value="1"/>
</dbReference>
<dbReference type="PROSITE" id="PS50948">
    <property type="entry name" value="PAN"/>
    <property type="match status" value="1"/>
</dbReference>
<dbReference type="GO" id="GO:0005524">
    <property type="term" value="F:ATP binding"/>
    <property type="evidence" value="ECO:0007669"/>
    <property type="project" value="UniProtKB-UniRule"/>
</dbReference>
<evidence type="ECO:0000256" key="5">
    <source>
        <dbReference type="ARBA" id="ARBA00022679"/>
    </source>
</evidence>
<keyword evidence="4" id="KW-0245">EGF-like domain</keyword>
<dbReference type="EC" id="2.7.11.1" evidence="2"/>
<evidence type="ECO:0000256" key="17">
    <source>
        <dbReference type="ARBA" id="ARBA00048679"/>
    </source>
</evidence>
<dbReference type="InterPro" id="IPR001480">
    <property type="entry name" value="Bulb-type_lectin_dom"/>
</dbReference>
<sequence>MASTPEVGPCGWLLKDVHSIASTHKEWLPSSSSLLFFLLSNPSPSASQRQQSMASFSSSDSPWLPTQNKILLSPNSTFAAGFYPVDNSSKHFNFSIWYYKLPRNITTTVWTANKHDSPLSTNASLVITATRELRLTDSSSRSNLWPGAPNATNNSTRLVLNEDGNLVYDKWESFHFPTDTFLPNQSINGTELVSQNGKFRFLNSSVLSFNYPDNYWTSDKVFEQLNSDGSVNQGNGVSIISADYGVARMRRLTLDNDGNLRVYSHDESLGQWFIAWQALQESCRAHGICGPNAICLTDSSNSMSCVCPPGFRRSSTSADACERKRKLTSNTKFLQLDYVNFTGGSNQTNLKVRNLTACRANCLDRPNCLGFMFKYDGQGYCVLQLDRLLYGYWSPGTEVAMFLRVDSSETAETNFTGMSRVLDTTCPVRVTLPFPPRESNTTTRNIAIICTLFAAELIAGILFFWAFLKKYIKYRDMAQTLGLEFLPAGGPKRFTYAELKAATDDFSDAIGKGGFGDVYRGELPDKRVVAVKCLKNVTGGDAEFWAEVTIIARMHHLNLVRLWGFCAEKGQRILVYEYVPNGSLDRYLFPAGRAASSGTEAEMGPVAIDGRKPMLDWGIRYRIALGVARSIAYLHEECLEWVLHCDIKPENILLGDDFCPKISDFGLAKLRKKEDMVSMSRIRGTRGYMAPEWVKSDPITPKADVYSFGMVLLEIVTGSRNFEAQDSSVDSEEWYFPRNLSFEILNHSSSHEEKEDGFLVNYQSDPVEKPNRRRKKHKRKHKPLHPAIHEELITHSHPAVHNSHLTDNGSIQNSYIGGGGSVVCSTVSEGGAEIQRVYGNGELRQRNVNFAGGVETAVEENATEESGVEEKQRRSEPPNGSIAAKLETAESLDWNKFMADDPNYLFSREKSPVKYFMDEMNKGMSLMSTTTLGSEKEREKVYDTIFRLPWRCELLIDVGFFVCLDSFLSLLTIMPTKILMILWRFLSARQFKKPSAAEFSDIGCFIVLASGVVLLGQIDISLIYHMIRGQGTIKLYVVYNVLEIFDKLCQSFGGDVLQALFNSSEGLASCSSENMIFWILRFISDQALAMAFSNILVLAQAITLSTCIVAHNNALLALLVSNNFAEIKSSVFKRFSKDNIHSLVYSDSIERFHISAFLSAVLAQNILEAEGPWFESFLSNALMVFFCEMLIDIIKHSFLAKFNDMKPIVYSEFLEELCSQTLNIQTENTEGRKRTLTFIPLAPACVVIRVLTPVYSAHLPLSPLPWRFFWILFLSVLTYVMLTSLKVMVGMGLQKHAKWYVDRCRRRKKRFHND</sequence>
<evidence type="ECO:0000256" key="3">
    <source>
        <dbReference type="ARBA" id="ARBA00022527"/>
    </source>
</evidence>
<dbReference type="Pfam" id="PF00954">
    <property type="entry name" value="S_locus_glycop"/>
    <property type="match status" value="1"/>
</dbReference>
<dbReference type="PANTHER" id="PTHR47974">
    <property type="entry name" value="OS07G0415500 PROTEIN"/>
    <property type="match status" value="1"/>
</dbReference>
<evidence type="ECO:0000256" key="7">
    <source>
        <dbReference type="ARBA" id="ARBA00022729"/>
    </source>
</evidence>
<dbReference type="Pfam" id="PF01453">
    <property type="entry name" value="B_lectin"/>
    <property type="match status" value="1"/>
</dbReference>
<evidence type="ECO:0000256" key="2">
    <source>
        <dbReference type="ARBA" id="ARBA00012513"/>
    </source>
</evidence>
<name>A0A6N2MJ72_SALVM</name>
<comment type="catalytic activity">
    <reaction evidence="16">
        <text>L-threonyl-[protein] + ATP = O-phospho-L-threonyl-[protein] + ADP + H(+)</text>
        <dbReference type="Rhea" id="RHEA:46608"/>
        <dbReference type="Rhea" id="RHEA-COMP:11060"/>
        <dbReference type="Rhea" id="RHEA-COMP:11605"/>
        <dbReference type="ChEBI" id="CHEBI:15378"/>
        <dbReference type="ChEBI" id="CHEBI:30013"/>
        <dbReference type="ChEBI" id="CHEBI:30616"/>
        <dbReference type="ChEBI" id="CHEBI:61977"/>
        <dbReference type="ChEBI" id="CHEBI:456216"/>
        <dbReference type="EC" id="2.7.11.1"/>
    </reaction>
</comment>
<feature type="transmembrane region" description="Helical" evidence="20">
    <location>
        <begin position="1268"/>
        <end position="1289"/>
    </location>
</feature>
<dbReference type="FunFam" id="3.30.200.20:FF:000059">
    <property type="entry name" value="S-receptor-like serine/threonine-protein kinase"/>
    <property type="match status" value="1"/>
</dbReference>
<keyword evidence="14" id="KW-0675">Receptor</keyword>
<dbReference type="Pfam" id="PF05346">
    <property type="entry name" value="DUF747"/>
    <property type="match status" value="1"/>
</dbReference>
<feature type="domain" description="Protein kinase" evidence="21">
    <location>
        <begin position="504"/>
        <end position="788"/>
    </location>
</feature>
<dbReference type="GO" id="GO:0048544">
    <property type="term" value="P:recognition of pollen"/>
    <property type="evidence" value="ECO:0007669"/>
    <property type="project" value="InterPro"/>
</dbReference>
<dbReference type="InterPro" id="IPR000719">
    <property type="entry name" value="Prot_kinase_dom"/>
</dbReference>
<protein>
    <recommendedName>
        <fullName evidence="2">non-specific serine/threonine protein kinase</fullName>
        <ecNumber evidence="2">2.7.11.1</ecNumber>
    </recommendedName>
</protein>
<dbReference type="FunFam" id="1.10.510.10:FF:000621">
    <property type="entry name" value="Serine/threonine-protein kinase"/>
    <property type="match status" value="1"/>
</dbReference>
<keyword evidence="11 20" id="KW-1133">Transmembrane helix</keyword>
<dbReference type="InterPro" id="IPR008010">
    <property type="entry name" value="Tatp1"/>
</dbReference>
<reference evidence="24" key="1">
    <citation type="submission" date="2019-03" db="EMBL/GenBank/DDBJ databases">
        <authorList>
            <person name="Mank J."/>
            <person name="Almeida P."/>
        </authorList>
    </citation>
    <scope>NUCLEOTIDE SEQUENCE</scope>
    <source>
        <strain evidence="24">78183</strain>
    </source>
</reference>
<dbReference type="InterPro" id="IPR017441">
    <property type="entry name" value="Protein_kinase_ATP_BS"/>
</dbReference>
<dbReference type="Gene3D" id="2.90.10.10">
    <property type="entry name" value="Bulb-type lectin domain"/>
    <property type="match status" value="1"/>
</dbReference>
<dbReference type="SMART" id="SM00181">
    <property type="entry name" value="EGF"/>
    <property type="match status" value="1"/>
</dbReference>
<evidence type="ECO:0000256" key="6">
    <source>
        <dbReference type="ARBA" id="ARBA00022692"/>
    </source>
</evidence>
<keyword evidence="6 20" id="KW-0812">Transmembrane</keyword>
<evidence type="ECO:0000256" key="10">
    <source>
        <dbReference type="ARBA" id="ARBA00022840"/>
    </source>
</evidence>
<dbReference type="PANTHER" id="PTHR47974:SF6">
    <property type="entry name" value="NON-SPECIFIC SERINE_THREONINE PROTEIN KINASE"/>
    <property type="match status" value="1"/>
</dbReference>
<evidence type="ECO:0000256" key="12">
    <source>
        <dbReference type="ARBA" id="ARBA00023136"/>
    </source>
</evidence>
<comment type="subcellular location">
    <subcellularLocation>
        <location evidence="1">Membrane</location>
        <topology evidence="1">Single-pass type I membrane protein</topology>
    </subcellularLocation>
</comment>
<feature type="transmembrane region" description="Helical" evidence="20">
    <location>
        <begin position="954"/>
        <end position="982"/>
    </location>
</feature>
<keyword evidence="5" id="KW-0808">Transferase</keyword>
<dbReference type="InterPro" id="IPR011009">
    <property type="entry name" value="Kinase-like_dom_sf"/>
</dbReference>
<evidence type="ECO:0000256" key="9">
    <source>
        <dbReference type="ARBA" id="ARBA00022777"/>
    </source>
</evidence>